<feature type="compositionally biased region" description="Gly residues" evidence="1">
    <location>
        <begin position="179"/>
        <end position="193"/>
    </location>
</feature>
<dbReference type="EnsemblPlants" id="OB11G27180.1">
    <property type="protein sequence ID" value="OB11G27180.1"/>
    <property type="gene ID" value="OB11G27180"/>
</dbReference>
<organism evidence="2">
    <name type="scientific">Oryza brachyantha</name>
    <name type="common">malo sina</name>
    <dbReference type="NCBI Taxonomy" id="4533"/>
    <lineage>
        <taxon>Eukaryota</taxon>
        <taxon>Viridiplantae</taxon>
        <taxon>Streptophyta</taxon>
        <taxon>Embryophyta</taxon>
        <taxon>Tracheophyta</taxon>
        <taxon>Spermatophyta</taxon>
        <taxon>Magnoliopsida</taxon>
        <taxon>Liliopsida</taxon>
        <taxon>Poales</taxon>
        <taxon>Poaceae</taxon>
        <taxon>BOP clade</taxon>
        <taxon>Oryzoideae</taxon>
        <taxon>Oryzeae</taxon>
        <taxon>Oryzinae</taxon>
        <taxon>Oryza</taxon>
    </lineage>
</organism>
<dbReference type="Proteomes" id="UP000006038">
    <property type="component" value="Chromosome 11"/>
</dbReference>
<name>J3NA82_ORYBR</name>
<protein>
    <submittedName>
        <fullName evidence="2">Uncharacterized protein</fullName>
    </submittedName>
</protein>
<feature type="region of interest" description="Disordered" evidence="1">
    <location>
        <begin position="1"/>
        <end position="53"/>
    </location>
</feature>
<feature type="compositionally biased region" description="Basic and acidic residues" evidence="1">
    <location>
        <begin position="222"/>
        <end position="236"/>
    </location>
</feature>
<evidence type="ECO:0000313" key="3">
    <source>
        <dbReference type="Proteomes" id="UP000006038"/>
    </source>
</evidence>
<feature type="region of interest" description="Disordered" evidence="1">
    <location>
        <begin position="167"/>
        <end position="236"/>
    </location>
</feature>
<dbReference type="AlphaFoldDB" id="J3NA82"/>
<dbReference type="HOGENOM" id="CLU_684037_0_0_1"/>
<evidence type="ECO:0000256" key="1">
    <source>
        <dbReference type="SAM" id="MobiDB-lite"/>
    </source>
</evidence>
<accession>J3NA82</accession>
<reference evidence="2" key="1">
    <citation type="journal article" date="2013" name="Nat. Commun.">
        <title>Whole-genome sequencing of Oryza brachyantha reveals mechanisms underlying Oryza genome evolution.</title>
        <authorList>
            <person name="Chen J."/>
            <person name="Huang Q."/>
            <person name="Gao D."/>
            <person name="Wang J."/>
            <person name="Lang Y."/>
            <person name="Liu T."/>
            <person name="Li B."/>
            <person name="Bai Z."/>
            <person name="Luis Goicoechea J."/>
            <person name="Liang C."/>
            <person name="Chen C."/>
            <person name="Zhang W."/>
            <person name="Sun S."/>
            <person name="Liao Y."/>
            <person name="Zhang X."/>
            <person name="Yang L."/>
            <person name="Song C."/>
            <person name="Wang M."/>
            <person name="Shi J."/>
            <person name="Liu G."/>
            <person name="Liu J."/>
            <person name="Zhou H."/>
            <person name="Zhou W."/>
            <person name="Yu Q."/>
            <person name="An N."/>
            <person name="Chen Y."/>
            <person name="Cai Q."/>
            <person name="Wang B."/>
            <person name="Liu B."/>
            <person name="Min J."/>
            <person name="Huang Y."/>
            <person name="Wu H."/>
            <person name="Li Z."/>
            <person name="Zhang Y."/>
            <person name="Yin Y."/>
            <person name="Song W."/>
            <person name="Jiang J."/>
            <person name="Jackson S.A."/>
            <person name="Wing R.A."/>
            <person name="Wang J."/>
            <person name="Chen M."/>
        </authorList>
    </citation>
    <scope>NUCLEOTIDE SEQUENCE [LARGE SCALE GENOMIC DNA]</scope>
    <source>
        <strain evidence="2">cv. IRGC 101232</strain>
    </source>
</reference>
<proteinExistence type="predicted"/>
<feature type="compositionally biased region" description="Gly residues" evidence="1">
    <location>
        <begin position="209"/>
        <end position="221"/>
    </location>
</feature>
<dbReference type="Gramene" id="OB11G27180.1">
    <property type="protein sequence ID" value="OB11G27180.1"/>
    <property type="gene ID" value="OB11G27180"/>
</dbReference>
<sequence>MRVDEKARGHTLSSIGSPPLDVDTVIVSNDDKGMEGTIYPSQDDNPKVKQQPPSCDVNRWTLDTMARHHHTFDRRLLDEQPPVSSSEVIGSVKTEGFKVPSVRYVEHATRNVISVAQLADDHGLVTVFEGQSCHVRVNETGEIIGKGSLCQGQYELDYLLIHQPGDIDPTGVHDEGERGGGGGRGGGDSGGGVNNNTRGRDEEEEEGGRGGSGDDTGGGCGGDKEKKGDDDRKGEKKKDILEKAFVTSGNERRHSTEFLLDSGACFHLTWNSAILFPYPPHLQNSTRSPIESIGGVGPGSPIRVEGTGYLNGNMIKLDAVRLAPRSEANLVSISQLGLQYGVSTEFGRHGVVEIKAAFGTVIGTGRRRNHHFVLERLEPGILYAQQTVPCINFFGLPFQSAIN</sequence>
<evidence type="ECO:0000313" key="2">
    <source>
        <dbReference type="EnsemblPlants" id="OB11G27180.1"/>
    </source>
</evidence>
<keyword evidence="3" id="KW-1185">Reference proteome</keyword>
<reference evidence="2" key="2">
    <citation type="submission" date="2013-04" db="UniProtKB">
        <authorList>
            <consortium name="EnsemblPlants"/>
        </authorList>
    </citation>
    <scope>IDENTIFICATION</scope>
</reference>